<dbReference type="InParanoid" id="A0A369JXK5"/>
<reference evidence="1" key="1">
    <citation type="submission" date="2018-04" db="EMBL/GenBank/DDBJ databases">
        <title>Whole genome sequencing of Hypsizygus marmoreus.</title>
        <authorList>
            <person name="Choi I.-G."/>
            <person name="Min B."/>
            <person name="Kim J.-G."/>
            <person name="Kim S."/>
            <person name="Oh Y.-L."/>
            <person name="Kong W.-S."/>
            <person name="Park H."/>
            <person name="Jeong J."/>
            <person name="Song E.-S."/>
        </authorList>
    </citation>
    <scope>NUCLEOTIDE SEQUENCE [LARGE SCALE GENOMIC DNA]</scope>
    <source>
        <strain evidence="1">51987-8</strain>
    </source>
</reference>
<sequence>MGFIDGHCYNPLAEFVMAEESFEVCIVEKAFVGCIADPYGTIFELSKYRCLLIILVNCNSGAREPPFVPVQFRIAVADMTWCNPSRMNCL</sequence>
<dbReference type="AlphaFoldDB" id="A0A369JXK5"/>
<accession>A0A369JXK5</accession>
<dbReference type="Proteomes" id="UP000076154">
    <property type="component" value="Unassembled WGS sequence"/>
</dbReference>
<proteinExistence type="predicted"/>
<gene>
    <name evidence="1" type="ORF">Hypma_005010</name>
</gene>
<name>A0A369JXK5_HYPMA</name>
<evidence type="ECO:0000313" key="2">
    <source>
        <dbReference type="Proteomes" id="UP000076154"/>
    </source>
</evidence>
<protein>
    <submittedName>
        <fullName evidence="1">Uncharacterized protein</fullName>
    </submittedName>
</protein>
<organism evidence="1 2">
    <name type="scientific">Hypsizygus marmoreus</name>
    <name type="common">White beech mushroom</name>
    <name type="synonym">Agaricus marmoreus</name>
    <dbReference type="NCBI Taxonomy" id="39966"/>
    <lineage>
        <taxon>Eukaryota</taxon>
        <taxon>Fungi</taxon>
        <taxon>Dikarya</taxon>
        <taxon>Basidiomycota</taxon>
        <taxon>Agaricomycotina</taxon>
        <taxon>Agaricomycetes</taxon>
        <taxon>Agaricomycetidae</taxon>
        <taxon>Agaricales</taxon>
        <taxon>Tricholomatineae</taxon>
        <taxon>Lyophyllaceae</taxon>
        <taxon>Hypsizygus</taxon>
    </lineage>
</organism>
<dbReference type="EMBL" id="LUEZ02000021">
    <property type="protein sequence ID" value="RDB27069.1"/>
    <property type="molecule type" value="Genomic_DNA"/>
</dbReference>
<evidence type="ECO:0000313" key="1">
    <source>
        <dbReference type="EMBL" id="RDB27069.1"/>
    </source>
</evidence>
<keyword evidence="2" id="KW-1185">Reference proteome</keyword>
<comment type="caution">
    <text evidence="1">The sequence shown here is derived from an EMBL/GenBank/DDBJ whole genome shotgun (WGS) entry which is preliminary data.</text>
</comment>